<dbReference type="InterPro" id="IPR005303">
    <property type="entry name" value="MOCOS_middle"/>
</dbReference>
<dbReference type="PROSITE" id="PS51340">
    <property type="entry name" value="MOSC"/>
    <property type="match status" value="1"/>
</dbReference>
<protein>
    <submittedName>
        <fullName evidence="4">Mitochondrial amidoxime reducing component 2-like</fullName>
    </submittedName>
</protein>
<sequence length="328" mass="36530">MDGLKAALQSKGVVIAVLTTTTVISAGIAYLQWRRHHKRHYVPVGHVAKIYMYPVKCCRGLEVGEAVVTEQGLRWKGIMDRHLVILYKDRFLDSRTESRIVLISPQCSGDGQVRLEAPGMDPLILSGPTKNVINVSIWDIKGDAVDCGPEAAGWLEKFFGKPGYKLVMSAPGSKKRHTVDHWRYKRFAGKDDKVGFQDQTALMLTSEASLDNLNNKLTTPVAMRNFRPNIVVSGSEPFQEDDWLHIRIGKVDIRTVLPCNRCLVTTINPETGVKDKAKEPLKTLESYRLSTKEKYKGLFAQTPLFGLKCGVDQEGVVRVGDTVYAACT</sequence>
<keyword evidence="1" id="KW-0472">Membrane</keyword>
<dbReference type="PANTHER" id="PTHR14237">
    <property type="entry name" value="MOLYBDOPTERIN COFACTOR SULFURASE MOSC"/>
    <property type="match status" value="1"/>
</dbReference>
<dbReference type="GO" id="GO:0042126">
    <property type="term" value="P:nitrate metabolic process"/>
    <property type="evidence" value="ECO:0007669"/>
    <property type="project" value="TreeGrafter"/>
</dbReference>
<evidence type="ECO:0000313" key="3">
    <source>
        <dbReference type="Proteomes" id="UP000515135"/>
    </source>
</evidence>
<dbReference type="OrthoDB" id="17255at2759"/>
<evidence type="ECO:0000313" key="4">
    <source>
        <dbReference type="RefSeq" id="XP_019621970.1"/>
    </source>
</evidence>
<feature type="domain" description="MOSC" evidence="2">
    <location>
        <begin position="172"/>
        <end position="326"/>
    </location>
</feature>
<evidence type="ECO:0000256" key="1">
    <source>
        <dbReference type="SAM" id="Phobius"/>
    </source>
</evidence>
<dbReference type="GO" id="GO:0030151">
    <property type="term" value="F:molybdenum ion binding"/>
    <property type="evidence" value="ECO:0007669"/>
    <property type="project" value="InterPro"/>
</dbReference>
<dbReference type="GO" id="GO:0043546">
    <property type="term" value="F:molybdopterin cofactor binding"/>
    <property type="evidence" value="ECO:0007669"/>
    <property type="project" value="TreeGrafter"/>
</dbReference>
<dbReference type="RefSeq" id="XP_019621970.1">
    <property type="nucleotide sequence ID" value="XM_019766411.1"/>
</dbReference>
<dbReference type="SUPFAM" id="SSF50800">
    <property type="entry name" value="PK beta-barrel domain-like"/>
    <property type="match status" value="1"/>
</dbReference>
<organism evidence="3 4">
    <name type="scientific">Branchiostoma belcheri</name>
    <name type="common">Amphioxus</name>
    <dbReference type="NCBI Taxonomy" id="7741"/>
    <lineage>
        <taxon>Eukaryota</taxon>
        <taxon>Metazoa</taxon>
        <taxon>Chordata</taxon>
        <taxon>Cephalochordata</taxon>
        <taxon>Leptocardii</taxon>
        <taxon>Amphioxiformes</taxon>
        <taxon>Branchiostomatidae</taxon>
        <taxon>Branchiostoma</taxon>
    </lineage>
</organism>
<dbReference type="Pfam" id="PF03473">
    <property type="entry name" value="MOSC"/>
    <property type="match status" value="1"/>
</dbReference>
<keyword evidence="3" id="KW-1185">Reference proteome</keyword>
<dbReference type="InterPro" id="IPR005302">
    <property type="entry name" value="MoCF_Sase_C"/>
</dbReference>
<dbReference type="KEGG" id="bbel:109468160"/>
<dbReference type="GeneID" id="109468160"/>
<reference evidence="4" key="1">
    <citation type="submission" date="2025-08" db="UniProtKB">
        <authorList>
            <consortium name="RefSeq"/>
        </authorList>
    </citation>
    <scope>IDENTIFICATION</scope>
    <source>
        <tissue evidence="4">Gonad</tissue>
    </source>
</reference>
<dbReference type="Pfam" id="PF03476">
    <property type="entry name" value="MOSC_N"/>
    <property type="match status" value="1"/>
</dbReference>
<keyword evidence="1" id="KW-1133">Transmembrane helix</keyword>
<dbReference type="Proteomes" id="UP000515135">
    <property type="component" value="Unplaced"/>
</dbReference>
<dbReference type="GO" id="GO:0005743">
    <property type="term" value="C:mitochondrial inner membrane"/>
    <property type="evidence" value="ECO:0007669"/>
    <property type="project" value="TreeGrafter"/>
</dbReference>
<gene>
    <name evidence="4" type="primary">LOC109468160</name>
</gene>
<dbReference type="InterPro" id="IPR011037">
    <property type="entry name" value="Pyrv_Knase-like_insert_dom_sf"/>
</dbReference>
<keyword evidence="1" id="KW-0812">Transmembrane</keyword>
<dbReference type="GO" id="GO:0030170">
    <property type="term" value="F:pyridoxal phosphate binding"/>
    <property type="evidence" value="ECO:0007669"/>
    <property type="project" value="InterPro"/>
</dbReference>
<dbReference type="GO" id="GO:0008940">
    <property type="term" value="F:nitrate reductase activity"/>
    <property type="evidence" value="ECO:0007669"/>
    <property type="project" value="TreeGrafter"/>
</dbReference>
<dbReference type="SUPFAM" id="SSF141673">
    <property type="entry name" value="MOSC N-terminal domain-like"/>
    <property type="match status" value="1"/>
</dbReference>
<accession>A0A6P4XZA3</accession>
<name>A0A6P4XZA3_BRABE</name>
<evidence type="ECO:0000259" key="2">
    <source>
        <dbReference type="PROSITE" id="PS51340"/>
    </source>
</evidence>
<dbReference type="PANTHER" id="PTHR14237:SF19">
    <property type="entry name" value="MITOCHONDRIAL AMIDOXIME REDUCING COMPONENT 1"/>
    <property type="match status" value="1"/>
</dbReference>
<proteinExistence type="predicted"/>
<feature type="transmembrane region" description="Helical" evidence="1">
    <location>
        <begin position="12"/>
        <end position="31"/>
    </location>
</feature>
<dbReference type="AlphaFoldDB" id="A0A6P4XZA3"/>